<name>A0A7R7XYD1_9EURO</name>
<evidence type="ECO:0000313" key="4">
    <source>
        <dbReference type="Proteomes" id="UP000654913"/>
    </source>
</evidence>
<feature type="domain" description="At2g23090-like zinc-binding" evidence="2">
    <location>
        <begin position="143"/>
        <end position="177"/>
    </location>
</feature>
<feature type="compositionally biased region" description="Basic residues" evidence="1">
    <location>
        <begin position="14"/>
        <end position="23"/>
    </location>
</feature>
<dbReference type="AlphaFoldDB" id="A0A7R7XYD1"/>
<dbReference type="OrthoDB" id="370932at2759"/>
<dbReference type="SUPFAM" id="SSF118359">
    <property type="entry name" value="Expressed protein At2g23090/F21P24.15"/>
    <property type="match status" value="1"/>
</dbReference>
<dbReference type="Proteomes" id="UP000654913">
    <property type="component" value="Chromosome 8"/>
</dbReference>
<dbReference type="GeneID" id="64979998"/>
<feature type="compositionally biased region" description="Basic and acidic residues" evidence="1">
    <location>
        <begin position="115"/>
        <end position="126"/>
    </location>
</feature>
<reference evidence="3" key="1">
    <citation type="submission" date="2021-01" db="EMBL/GenBank/DDBJ databases">
        <authorList>
            <consortium name="Aspergillus puulaauensis MK2 genome sequencing consortium"/>
            <person name="Kazuki M."/>
            <person name="Futagami T."/>
        </authorList>
    </citation>
    <scope>NUCLEOTIDE SEQUENCE</scope>
    <source>
        <strain evidence="3">MK2</strain>
    </source>
</reference>
<gene>
    <name evidence="3" type="ORF">APUU_80304S</name>
</gene>
<evidence type="ECO:0000313" key="3">
    <source>
        <dbReference type="EMBL" id="BCS30001.1"/>
    </source>
</evidence>
<dbReference type="PANTHER" id="PTHR33788">
    <property type="entry name" value="OS07G0114300 PROTEIN"/>
    <property type="match status" value="1"/>
</dbReference>
<organism evidence="3 4">
    <name type="scientific">Aspergillus puulaauensis</name>
    <dbReference type="NCBI Taxonomy" id="1220207"/>
    <lineage>
        <taxon>Eukaryota</taxon>
        <taxon>Fungi</taxon>
        <taxon>Dikarya</taxon>
        <taxon>Ascomycota</taxon>
        <taxon>Pezizomycotina</taxon>
        <taxon>Eurotiomycetes</taxon>
        <taxon>Eurotiomycetidae</taxon>
        <taxon>Eurotiales</taxon>
        <taxon>Aspergillaceae</taxon>
        <taxon>Aspergillus</taxon>
    </lineage>
</organism>
<keyword evidence="4" id="KW-1185">Reference proteome</keyword>
<dbReference type="Pfam" id="PF12907">
    <property type="entry name" value="zf-met2"/>
    <property type="match status" value="1"/>
</dbReference>
<evidence type="ECO:0000259" key="2">
    <source>
        <dbReference type="Pfam" id="PF12907"/>
    </source>
</evidence>
<accession>A0A7R7XYD1</accession>
<feature type="region of interest" description="Disordered" evidence="1">
    <location>
        <begin position="1"/>
        <end position="37"/>
    </location>
</feature>
<feature type="region of interest" description="Disordered" evidence="1">
    <location>
        <begin position="106"/>
        <end position="133"/>
    </location>
</feature>
<proteinExistence type="predicted"/>
<dbReference type="InterPro" id="IPR039438">
    <property type="entry name" value="At2g23090-like_Znf"/>
</dbReference>
<dbReference type="InterPro" id="IPR026939">
    <property type="entry name" value="ZNF706/At2g23090_sf"/>
</dbReference>
<protein>
    <recommendedName>
        <fullName evidence="2">At2g23090-like zinc-binding domain-containing protein</fullName>
    </recommendedName>
</protein>
<dbReference type="InterPro" id="IPR039713">
    <property type="entry name" value="At2g23090-like"/>
</dbReference>
<dbReference type="PANTHER" id="PTHR33788:SF1">
    <property type="entry name" value="ZINC-BINDING PROTEIN"/>
    <property type="match status" value="1"/>
</dbReference>
<evidence type="ECO:0000256" key="1">
    <source>
        <dbReference type="SAM" id="MobiDB-lite"/>
    </source>
</evidence>
<reference evidence="3" key="2">
    <citation type="submission" date="2021-02" db="EMBL/GenBank/DDBJ databases">
        <title>Aspergillus puulaauensis MK2 genome sequence.</title>
        <authorList>
            <person name="Futagami T."/>
            <person name="Mori K."/>
            <person name="Kadooka C."/>
            <person name="Tanaka T."/>
        </authorList>
    </citation>
    <scope>NUCLEOTIDE SEQUENCE</scope>
    <source>
        <strain evidence="3">MK2</strain>
    </source>
</reference>
<dbReference type="Gene3D" id="4.10.1050.10">
    <property type="entry name" value="At2g23090-like"/>
    <property type="match status" value="1"/>
</dbReference>
<dbReference type="KEGG" id="apuu:APUU_80304S"/>
<dbReference type="EMBL" id="AP024450">
    <property type="protein sequence ID" value="BCS30001.1"/>
    <property type="molecule type" value="Genomic_DNA"/>
</dbReference>
<feature type="compositionally biased region" description="Polar residues" evidence="1">
    <location>
        <begin position="25"/>
        <end position="37"/>
    </location>
</feature>
<dbReference type="RefSeq" id="XP_041562187.1">
    <property type="nucleotide sequence ID" value="XM_041696570.1"/>
</dbReference>
<sequence>MRDSSEGPIEIRNGKKKVKKKKFTPQISPESRPQQDFSLALSHHPSLYPVSYPSTSHHITTHHGKRKLLAQLYLPTYTHLTFLHPTILSGVPALLLHLHPSHLTNTQNQGAKAASKRERNAKDAKGTGKSQLKTNEAAKDIMCMVCRSTFLKTTRGPALTEHASNKHSKTLEDCFPGFVEVPKK</sequence>